<feature type="region of interest" description="Disordered" evidence="1">
    <location>
        <begin position="1"/>
        <end position="37"/>
    </location>
</feature>
<evidence type="ECO:0000256" key="1">
    <source>
        <dbReference type="SAM" id="MobiDB-lite"/>
    </source>
</evidence>
<accession>A0A6J4RXB5</accession>
<organism evidence="2">
    <name type="scientific">uncultured Sphingomonadaceae bacterium</name>
    <dbReference type="NCBI Taxonomy" id="169976"/>
    <lineage>
        <taxon>Bacteria</taxon>
        <taxon>Pseudomonadati</taxon>
        <taxon>Pseudomonadota</taxon>
        <taxon>Alphaproteobacteria</taxon>
        <taxon>Sphingomonadales</taxon>
        <taxon>Sphingomonadaceae</taxon>
        <taxon>environmental samples</taxon>
    </lineage>
</organism>
<feature type="compositionally biased region" description="Basic residues" evidence="1">
    <location>
        <begin position="9"/>
        <end position="28"/>
    </location>
</feature>
<proteinExistence type="predicted"/>
<protein>
    <submittedName>
        <fullName evidence="2">Uncharacterized protein</fullName>
    </submittedName>
</protein>
<gene>
    <name evidence="2" type="ORF">AVDCRST_MAG39-228</name>
</gene>
<feature type="non-terminal residue" evidence="2">
    <location>
        <position position="1"/>
    </location>
</feature>
<dbReference type="EMBL" id="CADCVW010000014">
    <property type="protein sequence ID" value="CAA9484213.1"/>
    <property type="molecule type" value="Genomic_DNA"/>
</dbReference>
<name>A0A6J4RXB5_9SPHN</name>
<feature type="non-terminal residue" evidence="2">
    <location>
        <position position="37"/>
    </location>
</feature>
<evidence type="ECO:0000313" key="2">
    <source>
        <dbReference type="EMBL" id="CAA9484213.1"/>
    </source>
</evidence>
<reference evidence="2" key="1">
    <citation type="submission" date="2020-02" db="EMBL/GenBank/DDBJ databases">
        <authorList>
            <person name="Meier V. D."/>
        </authorList>
    </citation>
    <scope>NUCLEOTIDE SEQUENCE</scope>
    <source>
        <strain evidence="2">AVDCRST_MAG39</strain>
    </source>
</reference>
<dbReference type="AlphaFoldDB" id="A0A6J4RXB5"/>
<sequence>ERPPANLPRARRRARAPARPRPGRRRRAAPCAGGRAV</sequence>